<sequence length="174" mass="19639">MVDALGYFSLPRIGSTSPGRSLKKLGLDFIDLFIILVPITMKALEKCKDAGLTKSIGVSNFNHKQLQMILNKPGLKYKPVCNQWNVTLTSTRENCWNSVMERDSPYFLEDPILNAIAKKHRPGHPALLAAVFDFELTPEDMKAIDDLNRNFRYAQLLFIQDSRGSNLPKSGRQV</sequence>
<evidence type="ECO:0000256" key="2">
    <source>
        <dbReference type="ARBA" id="ARBA00022857"/>
    </source>
</evidence>
<proteinExistence type="inferred from homology"/>
<accession>A0A7J7FL80</accession>
<dbReference type="SUPFAM" id="SSF51430">
    <property type="entry name" value="NAD(P)-linked oxidoreductase"/>
    <property type="match status" value="1"/>
</dbReference>
<dbReference type="PROSITE" id="PS00062">
    <property type="entry name" value="ALDOKETO_REDUCTASE_2"/>
    <property type="match status" value="1"/>
</dbReference>
<dbReference type="Pfam" id="PF00248">
    <property type="entry name" value="Aldo_ket_red"/>
    <property type="match status" value="1"/>
</dbReference>
<evidence type="ECO:0000313" key="5">
    <source>
        <dbReference type="EMBL" id="KAF5928658.1"/>
    </source>
</evidence>
<protein>
    <recommendedName>
        <fullName evidence="4">NADP-dependent oxidoreductase domain-containing protein</fullName>
    </recommendedName>
</protein>
<dbReference type="InterPro" id="IPR018170">
    <property type="entry name" value="Aldo/ket_reductase_CS"/>
</dbReference>
<comment type="similarity">
    <text evidence="1">Belongs to the aldo/keto reductase family.</text>
</comment>
<comment type="caution">
    <text evidence="5">The sequence shown here is derived from an EMBL/GenBank/DDBJ whole genome shotgun (WGS) entry which is preliminary data.</text>
</comment>
<organism evidence="5 6">
    <name type="scientific">Diceros bicornis minor</name>
    <name type="common">South-central black rhinoceros</name>
    <dbReference type="NCBI Taxonomy" id="77932"/>
    <lineage>
        <taxon>Eukaryota</taxon>
        <taxon>Metazoa</taxon>
        <taxon>Chordata</taxon>
        <taxon>Craniata</taxon>
        <taxon>Vertebrata</taxon>
        <taxon>Euteleostomi</taxon>
        <taxon>Mammalia</taxon>
        <taxon>Eutheria</taxon>
        <taxon>Laurasiatheria</taxon>
        <taxon>Perissodactyla</taxon>
        <taxon>Rhinocerotidae</taxon>
        <taxon>Diceros</taxon>
    </lineage>
</organism>
<dbReference type="Proteomes" id="UP000551758">
    <property type="component" value="Unassembled WGS sequence"/>
</dbReference>
<dbReference type="Gene3D" id="3.20.20.100">
    <property type="entry name" value="NADP-dependent oxidoreductase domain"/>
    <property type="match status" value="1"/>
</dbReference>
<keyword evidence="2" id="KW-0521">NADP</keyword>
<gene>
    <name evidence="5" type="ORF">HPG69_008446</name>
</gene>
<name>A0A7J7FL80_DICBM</name>
<dbReference type="InterPro" id="IPR036812">
    <property type="entry name" value="NAD(P)_OxRdtase_dom_sf"/>
</dbReference>
<evidence type="ECO:0000313" key="6">
    <source>
        <dbReference type="Proteomes" id="UP000551758"/>
    </source>
</evidence>
<dbReference type="InterPro" id="IPR023210">
    <property type="entry name" value="NADP_OxRdtase_dom"/>
</dbReference>
<evidence type="ECO:0000256" key="1">
    <source>
        <dbReference type="ARBA" id="ARBA00007905"/>
    </source>
</evidence>
<reference evidence="5 6" key="1">
    <citation type="journal article" date="2020" name="Mol. Biol. Evol.">
        <title>Interspecific Gene Flow and the Evolution of Specialization in Black and White Rhinoceros.</title>
        <authorList>
            <person name="Moodley Y."/>
            <person name="Westbury M.V."/>
            <person name="Russo I.M."/>
            <person name="Gopalakrishnan S."/>
            <person name="Rakotoarivelo A."/>
            <person name="Olsen R.A."/>
            <person name="Prost S."/>
            <person name="Tunstall T."/>
            <person name="Ryder O.A."/>
            <person name="Dalen L."/>
            <person name="Bruford M.W."/>
        </authorList>
    </citation>
    <scope>NUCLEOTIDE SEQUENCE [LARGE SCALE GENOMIC DNA]</scope>
    <source>
        <strain evidence="5">SBR-YM</strain>
        <tissue evidence="5">Skin</tissue>
    </source>
</reference>
<dbReference type="GO" id="GO:0016491">
    <property type="term" value="F:oxidoreductase activity"/>
    <property type="evidence" value="ECO:0007669"/>
    <property type="project" value="UniProtKB-KW"/>
</dbReference>
<keyword evidence="3" id="KW-0560">Oxidoreductase</keyword>
<evidence type="ECO:0000256" key="3">
    <source>
        <dbReference type="ARBA" id="ARBA00023002"/>
    </source>
</evidence>
<dbReference type="EMBL" id="JACDTQ010000352">
    <property type="protein sequence ID" value="KAF5928658.1"/>
    <property type="molecule type" value="Genomic_DNA"/>
</dbReference>
<dbReference type="PANTHER" id="PTHR11732">
    <property type="entry name" value="ALDO/KETO REDUCTASE"/>
    <property type="match status" value="1"/>
</dbReference>
<dbReference type="InterPro" id="IPR020471">
    <property type="entry name" value="AKR"/>
</dbReference>
<evidence type="ECO:0000259" key="4">
    <source>
        <dbReference type="Pfam" id="PF00248"/>
    </source>
</evidence>
<feature type="domain" description="NADP-dependent oxidoreductase" evidence="4">
    <location>
        <begin position="20"/>
        <end position="91"/>
    </location>
</feature>
<keyword evidence="6" id="KW-1185">Reference proteome</keyword>
<dbReference type="AlphaFoldDB" id="A0A7J7FL80"/>